<dbReference type="EMBL" id="VSRR010008892">
    <property type="protein sequence ID" value="MPC49469.1"/>
    <property type="molecule type" value="Genomic_DNA"/>
</dbReference>
<gene>
    <name evidence="3" type="ORF">E2C01_043271</name>
</gene>
<feature type="compositionally biased region" description="Polar residues" evidence="1">
    <location>
        <begin position="94"/>
        <end position="106"/>
    </location>
</feature>
<protein>
    <submittedName>
        <fullName evidence="3">Uncharacterized protein</fullName>
    </submittedName>
</protein>
<dbReference type="Proteomes" id="UP000324222">
    <property type="component" value="Unassembled WGS sequence"/>
</dbReference>
<reference evidence="3 4" key="1">
    <citation type="submission" date="2019-05" db="EMBL/GenBank/DDBJ databases">
        <title>Another draft genome of Portunus trituberculatus and its Hox gene families provides insights of decapod evolution.</title>
        <authorList>
            <person name="Jeong J.-H."/>
            <person name="Song I."/>
            <person name="Kim S."/>
            <person name="Choi T."/>
            <person name="Kim D."/>
            <person name="Ryu S."/>
            <person name="Kim W."/>
        </authorList>
    </citation>
    <scope>NUCLEOTIDE SEQUENCE [LARGE SCALE GENOMIC DNA]</scope>
    <source>
        <tissue evidence="3">Muscle</tissue>
    </source>
</reference>
<keyword evidence="2" id="KW-1133">Transmembrane helix</keyword>
<proteinExistence type="predicted"/>
<evidence type="ECO:0000313" key="4">
    <source>
        <dbReference type="Proteomes" id="UP000324222"/>
    </source>
</evidence>
<evidence type="ECO:0000313" key="3">
    <source>
        <dbReference type="EMBL" id="MPC49469.1"/>
    </source>
</evidence>
<name>A0A5B7FVV7_PORTR</name>
<sequence length="106" mass="11665">MRTDGAKGQGEAAPARPEGEMDALLLGRTRDLKVGVGNLASVFLYFPLFLPAVAVCLCVAVSLPQHNHHRHHHRHHYHRGVPPPQSPPQHHRNLASSRTIQSTNPP</sequence>
<comment type="caution">
    <text evidence="3">The sequence shown here is derived from an EMBL/GenBank/DDBJ whole genome shotgun (WGS) entry which is preliminary data.</text>
</comment>
<feature type="region of interest" description="Disordered" evidence="1">
    <location>
        <begin position="67"/>
        <end position="106"/>
    </location>
</feature>
<evidence type="ECO:0000256" key="2">
    <source>
        <dbReference type="SAM" id="Phobius"/>
    </source>
</evidence>
<keyword evidence="2" id="KW-0812">Transmembrane</keyword>
<dbReference type="AlphaFoldDB" id="A0A5B7FVV7"/>
<keyword evidence="2" id="KW-0472">Membrane</keyword>
<evidence type="ECO:0000256" key="1">
    <source>
        <dbReference type="SAM" id="MobiDB-lite"/>
    </source>
</evidence>
<accession>A0A5B7FVV7</accession>
<feature type="compositionally biased region" description="Basic residues" evidence="1">
    <location>
        <begin position="67"/>
        <end position="79"/>
    </location>
</feature>
<feature type="region of interest" description="Disordered" evidence="1">
    <location>
        <begin position="1"/>
        <end position="20"/>
    </location>
</feature>
<organism evidence="3 4">
    <name type="scientific">Portunus trituberculatus</name>
    <name type="common">Swimming crab</name>
    <name type="synonym">Neptunus trituberculatus</name>
    <dbReference type="NCBI Taxonomy" id="210409"/>
    <lineage>
        <taxon>Eukaryota</taxon>
        <taxon>Metazoa</taxon>
        <taxon>Ecdysozoa</taxon>
        <taxon>Arthropoda</taxon>
        <taxon>Crustacea</taxon>
        <taxon>Multicrustacea</taxon>
        <taxon>Malacostraca</taxon>
        <taxon>Eumalacostraca</taxon>
        <taxon>Eucarida</taxon>
        <taxon>Decapoda</taxon>
        <taxon>Pleocyemata</taxon>
        <taxon>Brachyura</taxon>
        <taxon>Eubrachyura</taxon>
        <taxon>Portunoidea</taxon>
        <taxon>Portunidae</taxon>
        <taxon>Portuninae</taxon>
        <taxon>Portunus</taxon>
    </lineage>
</organism>
<keyword evidence="4" id="KW-1185">Reference proteome</keyword>
<feature type="transmembrane region" description="Helical" evidence="2">
    <location>
        <begin position="42"/>
        <end position="63"/>
    </location>
</feature>